<proteinExistence type="predicted"/>
<dbReference type="Proteomes" id="UP001300502">
    <property type="component" value="Unassembled WGS sequence"/>
</dbReference>
<name>A0AAV9IBF8_9RHOD</name>
<dbReference type="AlphaFoldDB" id="A0AAV9IBF8"/>
<dbReference type="SUPFAM" id="SSF54637">
    <property type="entry name" value="Thioesterase/thiol ester dehydrase-isomerase"/>
    <property type="match status" value="1"/>
</dbReference>
<organism evidence="1 2">
    <name type="scientific">Galdieria yellowstonensis</name>
    <dbReference type="NCBI Taxonomy" id="3028027"/>
    <lineage>
        <taxon>Eukaryota</taxon>
        <taxon>Rhodophyta</taxon>
        <taxon>Bangiophyceae</taxon>
        <taxon>Galdieriales</taxon>
        <taxon>Galdieriaceae</taxon>
        <taxon>Galdieria</taxon>
    </lineage>
</organism>
<accession>A0AAV9IBF8</accession>
<keyword evidence="2" id="KW-1185">Reference proteome</keyword>
<evidence type="ECO:0000313" key="2">
    <source>
        <dbReference type="Proteomes" id="UP001300502"/>
    </source>
</evidence>
<protein>
    <submittedName>
        <fullName evidence="1">Uncharacterized protein</fullName>
    </submittedName>
</protein>
<reference evidence="1 2" key="1">
    <citation type="submission" date="2022-07" db="EMBL/GenBank/DDBJ databases">
        <title>Genome-wide signatures of adaptation to extreme environments.</title>
        <authorList>
            <person name="Cho C.H."/>
            <person name="Yoon H.S."/>
        </authorList>
    </citation>
    <scope>NUCLEOTIDE SEQUENCE [LARGE SCALE GENOMIC DNA]</scope>
    <source>
        <strain evidence="1 2">108.79 E11</strain>
    </source>
</reference>
<dbReference type="Gene3D" id="3.10.129.10">
    <property type="entry name" value="Hotdog Thioesterase"/>
    <property type="match status" value="1"/>
</dbReference>
<evidence type="ECO:0000313" key="1">
    <source>
        <dbReference type="EMBL" id="KAK4524739.1"/>
    </source>
</evidence>
<dbReference type="EMBL" id="JANCYU010000025">
    <property type="protein sequence ID" value="KAK4524739.1"/>
    <property type="molecule type" value="Genomic_DNA"/>
</dbReference>
<dbReference type="InterPro" id="IPR029069">
    <property type="entry name" value="HotDog_dom_sf"/>
</dbReference>
<comment type="caution">
    <text evidence="1">The sequence shown here is derived from an EMBL/GenBank/DDBJ whole genome shotgun (WGS) entry which is preliminary data.</text>
</comment>
<sequence>MRRWLGNGNLTKQQILQLVAHRDPFLFVDYAIENKIGESVVAVKQLEKEDVPFFRHKQLEFMGQAGCILVKQCPEFSESFPVFVGMKDVCWKVEILEPGCTLYCKAKLKGHPRERFGIVETVAWKQSSDKRTFCSGELWFSFI</sequence>
<gene>
    <name evidence="1" type="ORF">GAYE_SCF05G2642</name>
</gene>